<dbReference type="InterPro" id="IPR002491">
    <property type="entry name" value="ABC_transptr_periplasmic_BD"/>
</dbReference>
<feature type="compositionally biased region" description="Polar residues" evidence="5">
    <location>
        <begin position="35"/>
        <end position="49"/>
    </location>
</feature>
<dbReference type="InterPro" id="IPR051313">
    <property type="entry name" value="Bact_iron-sidero_bind"/>
</dbReference>
<dbReference type="Gene3D" id="3.40.50.1980">
    <property type="entry name" value="Nitrogenase molybdenum iron protein domain"/>
    <property type="match status" value="2"/>
</dbReference>
<comment type="subcellular location">
    <subcellularLocation>
        <location evidence="1">Cell envelope</location>
    </subcellularLocation>
</comment>
<dbReference type="PROSITE" id="PS51257">
    <property type="entry name" value="PROKAR_LIPOPROTEIN"/>
    <property type="match status" value="1"/>
</dbReference>
<accession>A0ABU7VKD4</accession>
<proteinExistence type="inferred from homology"/>
<protein>
    <submittedName>
        <fullName evidence="7">ABC transporter substrate-binding protein</fullName>
    </submittedName>
</protein>
<dbReference type="RefSeq" id="WP_331844469.1">
    <property type="nucleotide sequence ID" value="NZ_JAZHPZ010000001.1"/>
</dbReference>
<evidence type="ECO:0000313" key="8">
    <source>
        <dbReference type="Proteomes" id="UP001306950"/>
    </source>
</evidence>
<evidence type="ECO:0000256" key="4">
    <source>
        <dbReference type="ARBA" id="ARBA00022729"/>
    </source>
</evidence>
<feature type="domain" description="Fe/B12 periplasmic-binding" evidence="6">
    <location>
        <begin position="84"/>
        <end position="348"/>
    </location>
</feature>
<comment type="caution">
    <text evidence="7">The sequence shown here is derived from an EMBL/GenBank/DDBJ whole genome shotgun (WGS) entry which is preliminary data.</text>
</comment>
<evidence type="ECO:0000256" key="1">
    <source>
        <dbReference type="ARBA" id="ARBA00004196"/>
    </source>
</evidence>
<name>A0ABU7VKD4_9BACL</name>
<evidence type="ECO:0000256" key="5">
    <source>
        <dbReference type="SAM" id="MobiDB-lite"/>
    </source>
</evidence>
<feature type="region of interest" description="Disordered" evidence="5">
    <location>
        <begin position="35"/>
        <end position="66"/>
    </location>
</feature>
<dbReference type="Pfam" id="PF01497">
    <property type="entry name" value="Peripla_BP_2"/>
    <property type="match status" value="1"/>
</dbReference>
<comment type="similarity">
    <text evidence="2">Belongs to the bacterial solute-binding protein 8 family.</text>
</comment>
<dbReference type="PANTHER" id="PTHR30532">
    <property type="entry name" value="IRON III DICITRATE-BINDING PERIPLASMIC PROTEIN"/>
    <property type="match status" value="1"/>
</dbReference>
<dbReference type="PANTHER" id="PTHR30532:SF24">
    <property type="entry name" value="FERRIC ENTEROBACTIN-BINDING PERIPLASMIC PROTEIN FEPB"/>
    <property type="match status" value="1"/>
</dbReference>
<dbReference type="EMBL" id="JAZHPZ010000001">
    <property type="protein sequence ID" value="MEF2964222.1"/>
    <property type="molecule type" value="Genomic_DNA"/>
</dbReference>
<reference evidence="7 8" key="1">
    <citation type="submission" date="2024-02" db="EMBL/GenBank/DDBJ databases">
        <title>A nitrogen-fixing paenibacillus bacterium.</title>
        <authorList>
            <person name="Zhang W.L."/>
            <person name="Chen S.F."/>
        </authorList>
    </citation>
    <scope>NUCLEOTIDE SEQUENCE [LARGE SCALE GENOMIC DNA]</scope>
    <source>
        <strain evidence="7 8">M1</strain>
    </source>
</reference>
<evidence type="ECO:0000259" key="6">
    <source>
        <dbReference type="PROSITE" id="PS50983"/>
    </source>
</evidence>
<evidence type="ECO:0000256" key="2">
    <source>
        <dbReference type="ARBA" id="ARBA00008814"/>
    </source>
</evidence>
<feature type="compositionally biased region" description="Low complexity" evidence="5">
    <location>
        <begin position="50"/>
        <end position="63"/>
    </location>
</feature>
<gene>
    <name evidence="7" type="ORF">V3851_00140</name>
</gene>
<evidence type="ECO:0000313" key="7">
    <source>
        <dbReference type="EMBL" id="MEF2964222.1"/>
    </source>
</evidence>
<keyword evidence="3" id="KW-0813">Transport</keyword>
<sequence length="348" mass="37880">MNNRFAALQHTGKAMIAALICLVFLVSACSGGGSRQNQAGAPQGNASPPQQEQENGGNEESGGAFPRTITDAQGKVTIEKKPEKVAVVHWGYNDAILIFDVPSVALALPFTYKQSVLHTETYKLYVDKIKDLEIVGENTEVNLEQLLAYEPDLIIAGGTLNQEIGEQLSAIATTVFIDETKDDVWTNWPAVIAKIGEILGQEERAAEYIGQFNEQILTAKEKLSGVNGTVAFVQVREKAVYLQGTNYLGRYYDELGLTAPEDPVMAEGAEMSLEGLYQLNPDHLFLGYFNYTDESLPALTDEWEKGSVWGSLNSVKNGHVYPINGELALGYGPIGQSYGIQAIVEALQ</sequence>
<dbReference type="Proteomes" id="UP001306950">
    <property type="component" value="Unassembled WGS sequence"/>
</dbReference>
<keyword evidence="4" id="KW-0732">Signal</keyword>
<dbReference type="SUPFAM" id="SSF53807">
    <property type="entry name" value="Helical backbone' metal receptor"/>
    <property type="match status" value="1"/>
</dbReference>
<dbReference type="PROSITE" id="PS50983">
    <property type="entry name" value="FE_B12_PBP"/>
    <property type="match status" value="1"/>
</dbReference>
<evidence type="ECO:0000256" key="3">
    <source>
        <dbReference type="ARBA" id="ARBA00022448"/>
    </source>
</evidence>
<keyword evidence="8" id="KW-1185">Reference proteome</keyword>
<organism evidence="7 8">
    <name type="scientific">Paenibacillus haidiansis</name>
    <dbReference type="NCBI Taxonomy" id="1574488"/>
    <lineage>
        <taxon>Bacteria</taxon>
        <taxon>Bacillati</taxon>
        <taxon>Bacillota</taxon>
        <taxon>Bacilli</taxon>
        <taxon>Bacillales</taxon>
        <taxon>Paenibacillaceae</taxon>
        <taxon>Paenibacillus</taxon>
    </lineage>
</organism>